<feature type="transmembrane region" description="Helical" evidence="2">
    <location>
        <begin position="311"/>
        <end position="338"/>
    </location>
</feature>
<comment type="similarity">
    <text evidence="2">Belongs to the MlaE permease family.</text>
</comment>
<feature type="transmembrane region" description="Helical" evidence="2">
    <location>
        <begin position="200"/>
        <end position="224"/>
    </location>
</feature>
<feature type="transmembrane region" description="Helical" evidence="2">
    <location>
        <begin position="124"/>
        <end position="145"/>
    </location>
</feature>
<sequence length="376" mass="39407">MSGAQTDLTLEDTRDGAVLRFAGRLVVAGLAPLERAAAAVKARPGPIALDLSRVEALDTAGAWLLITLRDRLTAEGAQVTIEGTGPAEASLIETVEKALAKIEPAPPAPSGFLNWVAGVGEGVAGAWASFLDLLAFLGVTLARTAGLLVRPWRMRAAPLVHHMQEVGFNAFPIVFLMSFLIGIVLGFQGASQLQQFGAEVFVVTLIAVSLLRELGILLTAIIVAGRSGSAFAASIGSMKIREEIDAMRTLGLDPIEVLVVPRTLALLIMLPVLGFIANMAGLLGGGLMAWIELGVSPGMFVTRLYDTTGVWQLAIGMIKAPFFAIIIAVVGCWQGMLVGGSAESVGQRTTAAVVMAIFAVIIIDAVFSIFFSEMGL</sequence>
<organism evidence="4 5">
    <name type="scientific">Albimonas donghaensis</name>
    <dbReference type="NCBI Taxonomy" id="356660"/>
    <lineage>
        <taxon>Bacteria</taxon>
        <taxon>Pseudomonadati</taxon>
        <taxon>Pseudomonadota</taxon>
        <taxon>Alphaproteobacteria</taxon>
        <taxon>Rhodobacterales</taxon>
        <taxon>Paracoccaceae</taxon>
        <taxon>Albimonas</taxon>
    </lineage>
</organism>
<keyword evidence="2" id="KW-0997">Cell inner membrane</keyword>
<dbReference type="PROSITE" id="PS50801">
    <property type="entry name" value="STAS"/>
    <property type="match status" value="1"/>
</dbReference>
<dbReference type="Gene3D" id="3.30.750.24">
    <property type="entry name" value="STAS domain"/>
    <property type="match status" value="1"/>
</dbReference>
<dbReference type="Pfam" id="PF13466">
    <property type="entry name" value="STAS_2"/>
    <property type="match status" value="1"/>
</dbReference>
<protein>
    <submittedName>
        <fullName evidence="4">Phospholipid/cholesterol/gamma-HCH transport system permease protein</fullName>
    </submittedName>
</protein>
<keyword evidence="2" id="KW-1133">Transmembrane helix</keyword>
<dbReference type="InterPro" id="IPR003453">
    <property type="entry name" value="ABC_MlaE_roteobac"/>
</dbReference>
<dbReference type="STRING" id="356660.SAMN05444336_104321"/>
<feature type="transmembrane region" description="Helical" evidence="2">
    <location>
        <begin position="166"/>
        <end position="188"/>
    </location>
</feature>
<dbReference type="EMBL" id="FNMZ01000004">
    <property type="protein sequence ID" value="SDX33085.1"/>
    <property type="molecule type" value="Genomic_DNA"/>
</dbReference>
<dbReference type="Proteomes" id="UP000199118">
    <property type="component" value="Unassembled WGS sequence"/>
</dbReference>
<feature type="transmembrane region" description="Helical" evidence="2">
    <location>
        <begin position="264"/>
        <end position="291"/>
    </location>
</feature>
<dbReference type="SUPFAM" id="SSF52091">
    <property type="entry name" value="SpoIIaa-like"/>
    <property type="match status" value="1"/>
</dbReference>
<reference evidence="4 5" key="1">
    <citation type="submission" date="2016-10" db="EMBL/GenBank/DDBJ databases">
        <authorList>
            <person name="de Groot N.N."/>
        </authorList>
    </citation>
    <scope>NUCLEOTIDE SEQUENCE [LARGE SCALE GENOMIC DNA]</scope>
    <source>
        <strain evidence="4 5">DSM 17890</strain>
    </source>
</reference>
<evidence type="ECO:0000313" key="5">
    <source>
        <dbReference type="Proteomes" id="UP000199118"/>
    </source>
</evidence>
<dbReference type="Pfam" id="PF02405">
    <property type="entry name" value="MlaE"/>
    <property type="match status" value="1"/>
</dbReference>
<feature type="transmembrane region" description="Helical" evidence="2">
    <location>
        <begin position="350"/>
        <end position="371"/>
    </location>
</feature>
<dbReference type="InterPro" id="IPR036513">
    <property type="entry name" value="STAS_dom_sf"/>
</dbReference>
<evidence type="ECO:0000313" key="4">
    <source>
        <dbReference type="EMBL" id="SDX33085.1"/>
    </source>
</evidence>
<comment type="function">
    <text evidence="1">Could be part of an ABC transporter complex.</text>
</comment>
<dbReference type="CDD" id="cd07043">
    <property type="entry name" value="STAS_anti-anti-sigma_factors"/>
    <property type="match status" value="1"/>
</dbReference>
<dbReference type="PANTHER" id="PTHR30188:SF3">
    <property type="entry name" value="ABC TRANSPORTER PERMEASE"/>
    <property type="match status" value="1"/>
</dbReference>
<dbReference type="PANTHER" id="PTHR30188">
    <property type="entry name" value="ABC TRANSPORTER PERMEASE PROTEIN-RELATED"/>
    <property type="match status" value="1"/>
</dbReference>
<dbReference type="GO" id="GO:0005548">
    <property type="term" value="F:phospholipid transporter activity"/>
    <property type="evidence" value="ECO:0007669"/>
    <property type="project" value="TreeGrafter"/>
</dbReference>
<dbReference type="RefSeq" id="WP_092682685.1">
    <property type="nucleotide sequence ID" value="NZ_FNMZ01000004.1"/>
</dbReference>
<name>A0A1H3ATZ2_9RHOB</name>
<dbReference type="OrthoDB" id="9805022at2"/>
<comment type="subcellular location">
    <subcellularLocation>
        <location evidence="2">Cell inner membrane</location>
        <topology evidence="2">Multi-pass membrane protein</topology>
    </subcellularLocation>
</comment>
<dbReference type="AlphaFoldDB" id="A0A1H3ATZ2"/>
<accession>A0A1H3ATZ2</accession>
<dbReference type="InterPro" id="IPR058548">
    <property type="entry name" value="MlaB-like_STAS"/>
</dbReference>
<keyword evidence="2" id="KW-1003">Cell membrane</keyword>
<proteinExistence type="inferred from homology"/>
<dbReference type="InterPro" id="IPR030802">
    <property type="entry name" value="Permease_MalE"/>
</dbReference>
<keyword evidence="2" id="KW-0812">Transmembrane</keyword>
<evidence type="ECO:0000256" key="1">
    <source>
        <dbReference type="ARBA" id="ARBA00003787"/>
    </source>
</evidence>
<feature type="domain" description="STAS" evidence="3">
    <location>
        <begin position="6"/>
        <end position="98"/>
    </location>
</feature>
<dbReference type="GO" id="GO:0043190">
    <property type="term" value="C:ATP-binding cassette (ABC) transporter complex"/>
    <property type="evidence" value="ECO:0007669"/>
    <property type="project" value="InterPro"/>
</dbReference>
<dbReference type="InterPro" id="IPR002645">
    <property type="entry name" value="STAS_dom"/>
</dbReference>
<gene>
    <name evidence="4" type="ORF">SAMN05444336_104321</name>
</gene>
<dbReference type="NCBIfam" id="TIGR00056">
    <property type="entry name" value="MlaE family lipid ABC transporter permease subunit"/>
    <property type="match status" value="1"/>
</dbReference>
<keyword evidence="2" id="KW-0472">Membrane</keyword>
<evidence type="ECO:0000256" key="2">
    <source>
        <dbReference type="RuleBase" id="RU362044"/>
    </source>
</evidence>
<keyword evidence="5" id="KW-1185">Reference proteome</keyword>
<evidence type="ECO:0000259" key="3">
    <source>
        <dbReference type="PROSITE" id="PS50801"/>
    </source>
</evidence>